<keyword evidence="4 5" id="KW-0732">Signal</keyword>
<dbReference type="PANTHER" id="PTHR30290">
    <property type="entry name" value="PERIPLASMIC BINDING COMPONENT OF ABC TRANSPORTER"/>
    <property type="match status" value="1"/>
</dbReference>
<dbReference type="GO" id="GO:0043190">
    <property type="term" value="C:ATP-binding cassette (ABC) transporter complex"/>
    <property type="evidence" value="ECO:0007669"/>
    <property type="project" value="InterPro"/>
</dbReference>
<evidence type="ECO:0000313" key="8">
    <source>
        <dbReference type="Proteomes" id="UP000076335"/>
    </source>
</evidence>
<dbReference type="SUPFAM" id="SSF53850">
    <property type="entry name" value="Periplasmic binding protein-like II"/>
    <property type="match status" value="1"/>
</dbReference>
<organism evidence="7 8">
    <name type="scientific">Thalassospira lucentensis</name>
    <dbReference type="NCBI Taxonomy" id="168935"/>
    <lineage>
        <taxon>Bacteria</taxon>
        <taxon>Pseudomonadati</taxon>
        <taxon>Pseudomonadota</taxon>
        <taxon>Alphaproteobacteria</taxon>
        <taxon>Rhodospirillales</taxon>
        <taxon>Thalassospiraceae</taxon>
        <taxon>Thalassospira</taxon>
    </lineage>
</organism>
<dbReference type="GO" id="GO:0015833">
    <property type="term" value="P:peptide transport"/>
    <property type="evidence" value="ECO:0007669"/>
    <property type="project" value="TreeGrafter"/>
</dbReference>
<dbReference type="InterPro" id="IPR000914">
    <property type="entry name" value="SBP_5_dom"/>
</dbReference>
<proteinExistence type="inferred from homology"/>
<dbReference type="GO" id="GO:0030288">
    <property type="term" value="C:outer membrane-bounded periplasmic space"/>
    <property type="evidence" value="ECO:0007669"/>
    <property type="project" value="UniProtKB-ARBA"/>
</dbReference>
<dbReference type="InterPro" id="IPR030678">
    <property type="entry name" value="Peptide/Ni-bd"/>
</dbReference>
<dbReference type="EMBL" id="LPVY01000021">
    <property type="protein sequence ID" value="KZB61967.1"/>
    <property type="molecule type" value="Genomic_DNA"/>
</dbReference>
<dbReference type="RefSeq" id="WP_062952553.1">
    <property type="nucleotide sequence ID" value="NZ_LPVY01000021.1"/>
</dbReference>
<dbReference type="PIRSF" id="PIRSF002741">
    <property type="entry name" value="MppA"/>
    <property type="match status" value="1"/>
</dbReference>
<dbReference type="CDD" id="cd08490">
    <property type="entry name" value="PBP2_NikA_DppA_OppA_like_3"/>
    <property type="match status" value="1"/>
</dbReference>
<dbReference type="Proteomes" id="UP000076335">
    <property type="component" value="Unassembled WGS sequence"/>
</dbReference>
<comment type="similarity">
    <text evidence="2">Belongs to the bacterial solute-binding protein 5 family.</text>
</comment>
<feature type="chain" id="PRO_5007596836" evidence="5">
    <location>
        <begin position="23"/>
        <end position="514"/>
    </location>
</feature>
<dbReference type="PANTHER" id="PTHR30290:SF10">
    <property type="entry name" value="PERIPLASMIC OLIGOPEPTIDE-BINDING PROTEIN-RELATED"/>
    <property type="match status" value="1"/>
</dbReference>
<dbReference type="AlphaFoldDB" id="A0A154L1T7"/>
<sequence length="514" mass="57401">MTIFRKTLCTFAFATLAIGAIATAPQKAAATEQDTLVVGTMWEALPLAMQPRRSRFFNESEILDTLVKLDYDLNTIPGLATSWERVSPTVWHFNLRENVVFHDGTKLDAEAVKFSLERVIALLPYAADLLNIKQMSVAEPLVLEIETNEPFAALPNQLTDAITGIYAKASFNDAGEFVKPVGTGPWKFEEYRKQDRTIVTRFDGYWGEKPALSKVEYRFIPDHNSRTLALEAGEVDFIDNMLPSDVARLSRDENFKVYSKPIAGLYYGAFNAGDKSPLSDVRIRQAVNALVDRDLIVKGALDGIGEPAWDFFGPQFDWAPKADEPFKLDTGLATSLLNDAGYEQNDGKWEKDGAPLTLRILSYSSRTEMPAITEALAALLNQNGIATDVQMYTWEGMLDLVKRGEYDISVVFWTPEMTGHPDLHLKSQFHSKAGLNYQFWNNADFNEAVDTGRTLSPGAEKDETYRRAVNILHDDAPIIPLVHKVSVGASAKDVEGYRIHPSGFFYDFKSVSKD</sequence>
<reference evidence="7 8" key="1">
    <citation type="submission" date="2015-12" db="EMBL/GenBank/DDBJ databases">
        <title>Genome sequence of Thalassospira lucentensis MCCC 1A02072.</title>
        <authorList>
            <person name="Lu L."/>
            <person name="Lai Q."/>
            <person name="Shao Z."/>
            <person name="Qian P."/>
        </authorList>
    </citation>
    <scope>NUCLEOTIDE SEQUENCE [LARGE SCALE GENOMIC DNA]</scope>
    <source>
        <strain evidence="7 8">MCCC 1A02072</strain>
    </source>
</reference>
<name>A0A154L1T7_9PROT</name>
<evidence type="ECO:0000256" key="5">
    <source>
        <dbReference type="SAM" id="SignalP"/>
    </source>
</evidence>
<dbReference type="Pfam" id="PF00496">
    <property type="entry name" value="SBP_bac_5"/>
    <property type="match status" value="1"/>
</dbReference>
<evidence type="ECO:0000256" key="2">
    <source>
        <dbReference type="ARBA" id="ARBA00005695"/>
    </source>
</evidence>
<evidence type="ECO:0000256" key="3">
    <source>
        <dbReference type="ARBA" id="ARBA00022448"/>
    </source>
</evidence>
<evidence type="ECO:0000256" key="1">
    <source>
        <dbReference type="ARBA" id="ARBA00004418"/>
    </source>
</evidence>
<dbReference type="OrthoDB" id="9773508at2"/>
<feature type="signal peptide" evidence="5">
    <location>
        <begin position="1"/>
        <end position="22"/>
    </location>
</feature>
<dbReference type="Gene3D" id="3.10.105.10">
    <property type="entry name" value="Dipeptide-binding Protein, Domain 3"/>
    <property type="match status" value="1"/>
</dbReference>
<comment type="caution">
    <text evidence="7">The sequence shown here is derived from an EMBL/GenBank/DDBJ whole genome shotgun (WGS) entry which is preliminary data.</text>
</comment>
<keyword evidence="3" id="KW-0813">Transport</keyword>
<protein>
    <submittedName>
        <fullName evidence="7">Peptide ABC transporter substrate-binding protein</fullName>
    </submittedName>
</protein>
<evidence type="ECO:0000313" key="7">
    <source>
        <dbReference type="EMBL" id="KZB61967.1"/>
    </source>
</evidence>
<comment type="subcellular location">
    <subcellularLocation>
        <location evidence="1">Periplasm</location>
    </subcellularLocation>
</comment>
<gene>
    <name evidence="7" type="ORF">AUP42_03060</name>
</gene>
<feature type="domain" description="Solute-binding protein family 5" evidence="6">
    <location>
        <begin position="76"/>
        <end position="431"/>
    </location>
</feature>
<dbReference type="InterPro" id="IPR039424">
    <property type="entry name" value="SBP_5"/>
</dbReference>
<dbReference type="GO" id="GO:1904680">
    <property type="term" value="F:peptide transmembrane transporter activity"/>
    <property type="evidence" value="ECO:0007669"/>
    <property type="project" value="TreeGrafter"/>
</dbReference>
<dbReference type="Gene3D" id="3.40.190.10">
    <property type="entry name" value="Periplasmic binding protein-like II"/>
    <property type="match status" value="1"/>
</dbReference>
<accession>A0A154L1T7</accession>
<evidence type="ECO:0000256" key="4">
    <source>
        <dbReference type="ARBA" id="ARBA00022729"/>
    </source>
</evidence>
<evidence type="ECO:0000259" key="6">
    <source>
        <dbReference type="Pfam" id="PF00496"/>
    </source>
</evidence>